<dbReference type="Gene3D" id="1.20.1050.60">
    <property type="entry name" value="alpha-1,2-mannosidase"/>
    <property type="match status" value="1"/>
</dbReference>
<dbReference type="PANTHER" id="PTHR12143:SF42">
    <property type="entry name" value="PUTATIVE SUBFAMILY (AFU_ORTHOLOGUE AFUA_6G13760)-RELATED"/>
    <property type="match status" value="1"/>
</dbReference>
<dbReference type="GO" id="GO:0000224">
    <property type="term" value="F:peptide-N4-(N-acetyl-beta-glucosaminyl)asparagine amidase activity"/>
    <property type="evidence" value="ECO:0007669"/>
    <property type="project" value="TreeGrafter"/>
</dbReference>
<evidence type="ECO:0000256" key="1">
    <source>
        <dbReference type="SAM" id="MobiDB-lite"/>
    </source>
</evidence>
<dbReference type="Gene3D" id="3.30.2080.10">
    <property type="entry name" value="GH92 mannosidase domain"/>
    <property type="match status" value="1"/>
</dbReference>
<dbReference type="eggNOG" id="ENOG502QR5Q">
    <property type="taxonomic scope" value="Eukaryota"/>
</dbReference>
<dbReference type="PANTHER" id="PTHR12143">
    <property type="entry name" value="PEPTIDE N-GLYCANASE PNGASE -RELATED"/>
    <property type="match status" value="1"/>
</dbReference>
<reference evidence="6" key="5">
    <citation type="submission" date="2015-06" db="UniProtKB">
        <authorList>
            <consortium name="EnsemblFungi"/>
        </authorList>
    </citation>
    <scope>IDENTIFICATION</scope>
    <source>
        <strain evidence="6">ATCC 64411</strain>
    </source>
</reference>
<dbReference type="InterPro" id="IPR050883">
    <property type="entry name" value="PNGase"/>
</dbReference>
<sequence>MGRVASGTKAFAAAPIHLAGLPRKIRLLLLLAVSGIAVFLLPSGGGRRLSPHHGATFAKTDILRHIDPLIGTANGGHVFPGATLPYGMVKAVADCDSRAENAAGFVSDNSNIFGFSHLHDSGTGGNPSLGNFPLWLHAGCPEGDAQKCVFSSATRGVPRVNGSARATPGYFAIELTNSVKAEMTTTERAALYRFSFPGASTLVDQKGDSVPFSPLLLLDLTDLSNSRRSGDVKVQADAGSSTARITGHGVFAPSFGTGSYKAFVCVDVRGARVGKSGTFKGDLDVSEEVKELKPAPPGTAGAWVQFEAPPSRQASIMARVGISFMTVEQACANAEAQIPDFDFDGTFAAAQRAWREKLSVVKIDTRGVNESYATTFWSGLYRSLISPQNYTGENPLWESKEPYFDSFYCVWDSFRAQHPLLTIVDPVAQVEMLRTLIDIYRNLGKLPDCRMSFSKGYSQGGSNSDILIADAYVKGLRDGIDWKTAYEAVVSDAEEEPKLWSFEGRGNLQSYHRLGYIPVDDEDKLGSGPSSREISRLVEYAYDDFCISLVAKGLGHKEDATKYHKRSGNWKNIWSEQSLDIYRETHAGDIVLSPFKGFMQPRKRDGQFVYHNVRLCSPKTNFHGCYYDTRFSSYEGSSWLYSFFVPQDMAALVEKMGGHKTFVDRLNYWHEEIAYMGNEPTFLTALQFHYAKRPDMSSYWIHRYIPSQFNTSINGIPGNDDCAMGAFSSMVMMGFFPVAGQDVYLITPPFFREISILATDPGARAAGKRATIKIRNFDPTYGRKYIESATLSGTPLTRNWITHEFFRDGGTLELTVTDDPTTGTWGTTDPDLPPSYPVGERDDIVDPTKLPETSRRELGDPGDPYRSQTRGGS</sequence>
<feature type="domain" description="Glycosyl hydrolase family 92" evidence="3">
    <location>
        <begin position="329"/>
        <end position="817"/>
    </location>
</feature>
<protein>
    <recommendedName>
        <fullName evidence="8">Glycosyl hydrolase</fullName>
    </recommendedName>
</protein>
<dbReference type="InterPro" id="IPR014718">
    <property type="entry name" value="GH-type_carb-bd"/>
</dbReference>
<keyword evidence="2" id="KW-0472">Membrane</keyword>
<keyword evidence="7" id="KW-1185">Reference proteome</keyword>
<feature type="transmembrane region" description="Helical" evidence="2">
    <location>
        <begin position="27"/>
        <end position="45"/>
    </location>
</feature>
<dbReference type="InterPro" id="IPR012939">
    <property type="entry name" value="Glyco_hydro_92"/>
</dbReference>
<dbReference type="OMA" id="HVFLGAN"/>
<evidence type="ECO:0008006" key="8">
    <source>
        <dbReference type="Google" id="ProtNLM"/>
    </source>
</evidence>
<dbReference type="Proteomes" id="UP000011715">
    <property type="component" value="Unassembled WGS sequence"/>
</dbReference>
<dbReference type="GO" id="GO:0006516">
    <property type="term" value="P:glycoprotein catabolic process"/>
    <property type="evidence" value="ECO:0007669"/>
    <property type="project" value="TreeGrafter"/>
</dbReference>
<gene>
    <name evidence="5" type="ORF">MAPG_07573</name>
</gene>
<dbReference type="OrthoDB" id="449263at2759"/>
<dbReference type="GO" id="GO:0030246">
    <property type="term" value="F:carbohydrate binding"/>
    <property type="evidence" value="ECO:0007669"/>
    <property type="project" value="InterPro"/>
</dbReference>
<reference evidence="5" key="2">
    <citation type="submission" date="2010-05" db="EMBL/GenBank/DDBJ databases">
        <title>The Genome Sequence of Magnaporthe poae strain ATCC 64411.</title>
        <authorList>
            <consortium name="The Broad Institute Genome Sequencing Platform"/>
            <consortium name="Broad Institute Genome Sequencing Center for Infectious Disease"/>
            <person name="Ma L.-J."/>
            <person name="Dead R."/>
            <person name="Young S."/>
            <person name="Zeng Q."/>
            <person name="Koehrsen M."/>
            <person name="Alvarado L."/>
            <person name="Berlin A."/>
            <person name="Chapman S.B."/>
            <person name="Chen Z."/>
            <person name="Freedman E."/>
            <person name="Gellesch M."/>
            <person name="Goldberg J."/>
            <person name="Griggs A."/>
            <person name="Gujja S."/>
            <person name="Heilman E.R."/>
            <person name="Heiman D."/>
            <person name="Hepburn T."/>
            <person name="Howarth C."/>
            <person name="Jen D."/>
            <person name="Larson L."/>
            <person name="Mehta T."/>
            <person name="Neiman D."/>
            <person name="Pearson M."/>
            <person name="Roberts A."/>
            <person name="Saif S."/>
            <person name="Shea T."/>
            <person name="Shenoy N."/>
            <person name="Sisk P."/>
            <person name="Stolte C."/>
            <person name="Sykes S."/>
            <person name="Walk T."/>
            <person name="White J."/>
            <person name="Yandava C."/>
            <person name="Haas B."/>
            <person name="Nusbaum C."/>
            <person name="Birren B."/>
        </authorList>
    </citation>
    <scope>NUCLEOTIDE SEQUENCE</scope>
    <source>
        <strain evidence="5">ATCC 64411</strain>
    </source>
</reference>
<evidence type="ECO:0000259" key="4">
    <source>
        <dbReference type="Pfam" id="PF17678"/>
    </source>
</evidence>
<keyword evidence="2" id="KW-0812">Transmembrane</keyword>
<dbReference type="GO" id="GO:0005975">
    <property type="term" value="P:carbohydrate metabolic process"/>
    <property type="evidence" value="ECO:0007669"/>
    <property type="project" value="InterPro"/>
</dbReference>
<evidence type="ECO:0000259" key="3">
    <source>
        <dbReference type="Pfam" id="PF07971"/>
    </source>
</evidence>
<dbReference type="InterPro" id="IPR008928">
    <property type="entry name" value="6-hairpin_glycosidase_sf"/>
</dbReference>
<evidence type="ECO:0000313" key="7">
    <source>
        <dbReference type="Proteomes" id="UP000011715"/>
    </source>
</evidence>
<reference evidence="5" key="3">
    <citation type="submission" date="2011-03" db="EMBL/GenBank/DDBJ databases">
        <title>Annotation of Magnaporthe poae ATCC 64411.</title>
        <authorList>
            <person name="Ma L.-J."/>
            <person name="Dead R."/>
            <person name="Young S.K."/>
            <person name="Zeng Q."/>
            <person name="Gargeya S."/>
            <person name="Fitzgerald M."/>
            <person name="Haas B."/>
            <person name="Abouelleil A."/>
            <person name="Alvarado L."/>
            <person name="Arachchi H.M."/>
            <person name="Berlin A."/>
            <person name="Brown A."/>
            <person name="Chapman S.B."/>
            <person name="Chen Z."/>
            <person name="Dunbar C."/>
            <person name="Freedman E."/>
            <person name="Gearin G."/>
            <person name="Gellesch M."/>
            <person name="Goldberg J."/>
            <person name="Griggs A."/>
            <person name="Gujja S."/>
            <person name="Heiman D."/>
            <person name="Howarth C."/>
            <person name="Larson L."/>
            <person name="Lui A."/>
            <person name="MacDonald P.J.P."/>
            <person name="Mehta T."/>
            <person name="Montmayeur A."/>
            <person name="Murphy C."/>
            <person name="Neiman D."/>
            <person name="Pearson M."/>
            <person name="Priest M."/>
            <person name="Roberts A."/>
            <person name="Saif S."/>
            <person name="Shea T."/>
            <person name="Shenoy N."/>
            <person name="Sisk P."/>
            <person name="Stolte C."/>
            <person name="Sykes S."/>
            <person name="Yandava C."/>
            <person name="Wortman J."/>
            <person name="Nusbaum C."/>
            <person name="Birren B."/>
        </authorList>
    </citation>
    <scope>NUCLEOTIDE SEQUENCE</scope>
    <source>
        <strain evidence="5">ATCC 64411</strain>
    </source>
</reference>
<dbReference type="InterPro" id="IPR041371">
    <property type="entry name" value="GH92_N"/>
</dbReference>
<dbReference type="GO" id="GO:0005634">
    <property type="term" value="C:nucleus"/>
    <property type="evidence" value="ECO:0007669"/>
    <property type="project" value="TreeGrafter"/>
</dbReference>
<feature type="domain" description="Glycosyl hydrolase family 92 N-terminal" evidence="4">
    <location>
        <begin position="65"/>
        <end position="323"/>
    </location>
</feature>
<dbReference type="SUPFAM" id="SSF48208">
    <property type="entry name" value="Six-hairpin glycosidases"/>
    <property type="match status" value="1"/>
</dbReference>
<dbReference type="STRING" id="644358.A0A0C4E514"/>
<proteinExistence type="predicted"/>
<dbReference type="AlphaFoldDB" id="A0A0C4E514"/>
<accession>A0A0C4E514</accession>
<feature type="compositionally biased region" description="Low complexity" evidence="1">
    <location>
        <begin position="816"/>
        <end position="830"/>
    </location>
</feature>
<keyword evidence="2" id="KW-1133">Transmembrane helix</keyword>
<dbReference type="EMBL" id="ADBL01001836">
    <property type="status" value="NOT_ANNOTATED_CDS"/>
    <property type="molecule type" value="Genomic_DNA"/>
</dbReference>
<dbReference type="EMBL" id="GL876971">
    <property type="protein sequence ID" value="KLU88587.1"/>
    <property type="molecule type" value="Genomic_DNA"/>
</dbReference>
<dbReference type="GO" id="GO:0005829">
    <property type="term" value="C:cytosol"/>
    <property type="evidence" value="ECO:0007669"/>
    <property type="project" value="TreeGrafter"/>
</dbReference>
<reference evidence="6" key="4">
    <citation type="journal article" date="2015" name="G3 (Bethesda)">
        <title>Genome sequences of three phytopathogenic species of the Magnaporthaceae family of fungi.</title>
        <authorList>
            <person name="Okagaki L.H."/>
            <person name="Nunes C.C."/>
            <person name="Sailsbery J."/>
            <person name="Clay B."/>
            <person name="Brown D."/>
            <person name="John T."/>
            <person name="Oh Y."/>
            <person name="Young N."/>
            <person name="Fitzgerald M."/>
            <person name="Haas B.J."/>
            <person name="Zeng Q."/>
            <person name="Young S."/>
            <person name="Adiconis X."/>
            <person name="Fan L."/>
            <person name="Levin J.Z."/>
            <person name="Mitchell T.K."/>
            <person name="Okubara P.A."/>
            <person name="Farman M.L."/>
            <person name="Kohn L.M."/>
            <person name="Birren B."/>
            <person name="Ma L.-J."/>
            <person name="Dean R.A."/>
        </authorList>
    </citation>
    <scope>NUCLEOTIDE SEQUENCE</scope>
    <source>
        <strain evidence="6">ATCC 64411 / 73-15</strain>
    </source>
</reference>
<evidence type="ECO:0000256" key="2">
    <source>
        <dbReference type="SAM" id="Phobius"/>
    </source>
</evidence>
<dbReference type="Pfam" id="PF07971">
    <property type="entry name" value="Glyco_hydro_92"/>
    <property type="match status" value="1"/>
</dbReference>
<name>A0A0C4E514_MAGP6</name>
<dbReference type="Gene3D" id="2.70.98.10">
    <property type="match status" value="1"/>
</dbReference>
<dbReference type="FunFam" id="1.20.1050.60:FF:000002">
    <property type="entry name" value="Glycosyl hydrolase family 92"/>
    <property type="match status" value="1"/>
</dbReference>
<feature type="region of interest" description="Disordered" evidence="1">
    <location>
        <begin position="816"/>
        <end position="873"/>
    </location>
</feature>
<reference evidence="7" key="1">
    <citation type="submission" date="2010-05" db="EMBL/GenBank/DDBJ databases">
        <title>The genome sequence of Magnaporthe poae strain ATCC 64411.</title>
        <authorList>
            <person name="Ma L.-J."/>
            <person name="Dead R."/>
            <person name="Young S."/>
            <person name="Zeng Q."/>
            <person name="Koehrsen M."/>
            <person name="Alvarado L."/>
            <person name="Berlin A."/>
            <person name="Chapman S.B."/>
            <person name="Chen Z."/>
            <person name="Freedman E."/>
            <person name="Gellesch M."/>
            <person name="Goldberg J."/>
            <person name="Griggs A."/>
            <person name="Gujja S."/>
            <person name="Heilman E.R."/>
            <person name="Heiman D."/>
            <person name="Hepburn T."/>
            <person name="Howarth C."/>
            <person name="Jen D."/>
            <person name="Larson L."/>
            <person name="Mehta T."/>
            <person name="Neiman D."/>
            <person name="Pearson M."/>
            <person name="Roberts A."/>
            <person name="Saif S."/>
            <person name="Shea T."/>
            <person name="Shenoy N."/>
            <person name="Sisk P."/>
            <person name="Stolte C."/>
            <person name="Sykes S."/>
            <person name="Walk T."/>
            <person name="White J."/>
            <person name="Yandava C."/>
            <person name="Haas B."/>
            <person name="Nusbaum C."/>
            <person name="Birren B."/>
        </authorList>
    </citation>
    <scope>NUCLEOTIDE SEQUENCE [LARGE SCALE GENOMIC DNA]</scope>
    <source>
        <strain evidence="7">ATCC 64411 / 73-15</strain>
    </source>
</reference>
<dbReference type="Pfam" id="PF17678">
    <property type="entry name" value="Glyco_hydro_92N"/>
    <property type="match status" value="1"/>
</dbReference>
<dbReference type="EnsemblFungi" id="MAPG_07573T0">
    <property type="protein sequence ID" value="MAPG_07573T0"/>
    <property type="gene ID" value="MAPG_07573"/>
</dbReference>
<evidence type="ECO:0000313" key="6">
    <source>
        <dbReference type="EnsemblFungi" id="MAPG_07573T0"/>
    </source>
</evidence>
<dbReference type="Gene3D" id="1.20.1610.10">
    <property type="entry name" value="alpha-1,2-mannosidases domains"/>
    <property type="match status" value="1"/>
</dbReference>
<dbReference type="VEuPathDB" id="FungiDB:MAPG_07573"/>
<organism evidence="6 7">
    <name type="scientific">Magnaporthiopsis poae (strain ATCC 64411 / 73-15)</name>
    <name type="common">Kentucky bluegrass fungus</name>
    <name type="synonym">Magnaporthe poae</name>
    <dbReference type="NCBI Taxonomy" id="644358"/>
    <lineage>
        <taxon>Eukaryota</taxon>
        <taxon>Fungi</taxon>
        <taxon>Dikarya</taxon>
        <taxon>Ascomycota</taxon>
        <taxon>Pezizomycotina</taxon>
        <taxon>Sordariomycetes</taxon>
        <taxon>Sordariomycetidae</taxon>
        <taxon>Magnaporthales</taxon>
        <taxon>Magnaporthaceae</taxon>
        <taxon>Magnaporthiopsis</taxon>
    </lineage>
</organism>
<evidence type="ECO:0000313" key="5">
    <source>
        <dbReference type="EMBL" id="KLU88587.1"/>
    </source>
</evidence>